<comment type="caution">
    <text evidence="4">The sequence shown here is derived from an EMBL/GenBank/DDBJ whole genome shotgun (WGS) entry which is preliminary data.</text>
</comment>
<dbReference type="InterPro" id="IPR000182">
    <property type="entry name" value="GNAT_dom"/>
</dbReference>
<keyword evidence="1 4" id="KW-0808">Transferase</keyword>
<dbReference type="PROSITE" id="PS51186">
    <property type="entry name" value="GNAT"/>
    <property type="match status" value="1"/>
</dbReference>
<dbReference type="GO" id="GO:0016747">
    <property type="term" value="F:acyltransferase activity, transferring groups other than amino-acyl groups"/>
    <property type="evidence" value="ECO:0007669"/>
    <property type="project" value="InterPro"/>
</dbReference>
<keyword evidence="5" id="KW-1185">Reference proteome</keyword>
<dbReference type="Gene3D" id="3.40.630.30">
    <property type="match status" value="1"/>
</dbReference>
<protein>
    <submittedName>
        <fullName evidence="4">N-acetyltransferase</fullName>
    </submittedName>
</protein>
<sequence length="318" mass="33993">MTRLDLDLMAELASRRWQAIDPLLPAASGWALGCGAQLAVGGPDRGLAAAGSCGHWTAESGSLDLIEGAAQRFRLTPYITGPDVLAALDTLLSRWRDHLATVPEAAGEDTAAVICWPSRDVAGVRALVAHGLAPLGVIAARSASRRPAVVADCPPGVRIRRATPGDLDVAVRMAMEVVRFDAYFGGVIERPGYAEALRAELARLLGEPDSWTWLAERDGDPVGLLIAERPEAAGWIAPRTCESPVAYLLALYVVPAEREAGVGAALTGQLHRTAALAKVSVILLQYEQVNPLAVPFWGCQGYRPLWSTWEARPARMLR</sequence>
<dbReference type="RefSeq" id="WP_145853834.1">
    <property type="nucleotide sequence ID" value="NZ_RPFW01000003.1"/>
</dbReference>
<dbReference type="AlphaFoldDB" id="A0A6P2BY18"/>
<evidence type="ECO:0000256" key="1">
    <source>
        <dbReference type="ARBA" id="ARBA00022679"/>
    </source>
</evidence>
<proteinExistence type="predicted"/>
<dbReference type="InterPro" id="IPR016181">
    <property type="entry name" value="Acyl_CoA_acyltransferase"/>
</dbReference>
<reference evidence="4 5" key="1">
    <citation type="submission" date="2018-11" db="EMBL/GenBank/DDBJ databases">
        <title>Trebonia kvetii gen.nov., sp.nov., a novel acidophilic actinobacterium, and proposal of the new actinobacterial family Treboniaceae fam. nov.</title>
        <authorList>
            <person name="Rapoport D."/>
            <person name="Sagova-Mareckova M."/>
            <person name="Sedlacek I."/>
            <person name="Provaznik J."/>
            <person name="Kralova S."/>
            <person name="Pavlinic D."/>
            <person name="Benes V."/>
            <person name="Kopecky J."/>
        </authorList>
    </citation>
    <scope>NUCLEOTIDE SEQUENCE [LARGE SCALE GENOMIC DNA]</scope>
    <source>
        <strain evidence="4 5">15Tr583</strain>
    </source>
</reference>
<dbReference type="SUPFAM" id="SSF55729">
    <property type="entry name" value="Acyl-CoA N-acyltransferases (Nat)"/>
    <property type="match status" value="1"/>
</dbReference>
<gene>
    <name evidence="4" type="ORF">EAS64_16170</name>
</gene>
<accession>A0A6P2BY18</accession>
<dbReference type="PANTHER" id="PTHR43877">
    <property type="entry name" value="AMINOALKYLPHOSPHONATE N-ACETYLTRANSFERASE-RELATED-RELATED"/>
    <property type="match status" value="1"/>
</dbReference>
<organism evidence="4 5">
    <name type="scientific">Trebonia kvetii</name>
    <dbReference type="NCBI Taxonomy" id="2480626"/>
    <lineage>
        <taxon>Bacteria</taxon>
        <taxon>Bacillati</taxon>
        <taxon>Actinomycetota</taxon>
        <taxon>Actinomycetes</taxon>
        <taxon>Streptosporangiales</taxon>
        <taxon>Treboniaceae</taxon>
        <taxon>Trebonia</taxon>
    </lineage>
</organism>
<keyword evidence="2" id="KW-0012">Acyltransferase</keyword>
<dbReference type="Pfam" id="PF00583">
    <property type="entry name" value="Acetyltransf_1"/>
    <property type="match status" value="1"/>
</dbReference>
<dbReference type="Proteomes" id="UP000460272">
    <property type="component" value="Unassembled WGS sequence"/>
</dbReference>
<dbReference type="EMBL" id="RPFW01000003">
    <property type="protein sequence ID" value="TVZ03964.1"/>
    <property type="molecule type" value="Genomic_DNA"/>
</dbReference>
<dbReference type="PROSITE" id="PS51257">
    <property type="entry name" value="PROKAR_LIPOPROTEIN"/>
    <property type="match status" value="1"/>
</dbReference>
<dbReference type="CDD" id="cd04301">
    <property type="entry name" value="NAT_SF"/>
    <property type="match status" value="1"/>
</dbReference>
<evidence type="ECO:0000313" key="5">
    <source>
        <dbReference type="Proteomes" id="UP000460272"/>
    </source>
</evidence>
<feature type="domain" description="N-acetyltransferase" evidence="3">
    <location>
        <begin position="157"/>
        <end position="318"/>
    </location>
</feature>
<dbReference type="InterPro" id="IPR050832">
    <property type="entry name" value="Bact_Acetyltransf"/>
</dbReference>
<evidence type="ECO:0000259" key="3">
    <source>
        <dbReference type="PROSITE" id="PS51186"/>
    </source>
</evidence>
<evidence type="ECO:0000313" key="4">
    <source>
        <dbReference type="EMBL" id="TVZ03964.1"/>
    </source>
</evidence>
<evidence type="ECO:0000256" key="2">
    <source>
        <dbReference type="ARBA" id="ARBA00023315"/>
    </source>
</evidence>
<name>A0A6P2BY18_9ACTN</name>
<dbReference type="OrthoDB" id="149709at2"/>